<evidence type="ECO:0000313" key="1">
    <source>
        <dbReference type="EMBL" id="SMX55171.1"/>
    </source>
</evidence>
<dbReference type="RefSeq" id="WP_087862954.1">
    <property type="nucleotide sequence ID" value="NZ_LT859958.1"/>
</dbReference>
<reference evidence="2" key="1">
    <citation type="submission" date="2017-05" db="EMBL/GenBank/DDBJ databases">
        <authorList>
            <person name="Kirkegaard R."/>
            <person name="Mcilroy J S."/>
        </authorList>
    </citation>
    <scope>NUCLEOTIDE SEQUENCE [LARGE SCALE GENOMIC DNA]</scope>
</reference>
<sequence>MAFFSKFEGDNNKDLYEIQNSILSDPGGDSAIPLFLRPSISLYKKAMHFFELNDEITRIVSMGCPYKTYNFSPFIEIIEAYYRYIWGRQYYLDFPGYNIPKEKDDWIDHYKKFLIQEGNSFSEWDYFFPSIIHLLAVQGLGYFFELRDHLLLIMNNSYTNNIRRVFDREISFLSPKQQARMLENEDNFVELNRDQIIELIIKNKTNNMKLLF</sequence>
<accession>A0A1Y6K652</accession>
<dbReference type="Proteomes" id="UP000195514">
    <property type="component" value="Chromosome I"/>
</dbReference>
<organism evidence="1 2">
    <name type="scientific">Candidatus Brevifilum fermentans</name>
    <dbReference type="NCBI Taxonomy" id="1986204"/>
    <lineage>
        <taxon>Bacteria</taxon>
        <taxon>Bacillati</taxon>
        <taxon>Chloroflexota</taxon>
        <taxon>Anaerolineae</taxon>
        <taxon>Anaerolineales</taxon>
        <taxon>Anaerolineaceae</taxon>
        <taxon>Candidatus Brevifilum</taxon>
    </lineage>
</organism>
<gene>
    <name evidence="1" type="ORF">CFX1CAM_2106</name>
</gene>
<proteinExistence type="predicted"/>
<dbReference type="KEGG" id="abat:CFX1CAM_2106"/>
<name>A0A1Y6K652_9CHLR</name>
<evidence type="ECO:0000313" key="2">
    <source>
        <dbReference type="Proteomes" id="UP000195514"/>
    </source>
</evidence>
<dbReference type="EMBL" id="LT859958">
    <property type="protein sequence ID" value="SMX55171.1"/>
    <property type="molecule type" value="Genomic_DNA"/>
</dbReference>
<dbReference type="AlphaFoldDB" id="A0A1Y6K652"/>
<keyword evidence="2" id="KW-1185">Reference proteome</keyword>
<protein>
    <submittedName>
        <fullName evidence="1">Uncharacterized protein</fullName>
    </submittedName>
</protein>